<evidence type="ECO:0000313" key="2">
    <source>
        <dbReference type="Proteomes" id="UP001186944"/>
    </source>
</evidence>
<comment type="caution">
    <text evidence="1">The sequence shown here is derived from an EMBL/GenBank/DDBJ whole genome shotgun (WGS) entry which is preliminary data.</text>
</comment>
<evidence type="ECO:0000313" key="1">
    <source>
        <dbReference type="EMBL" id="KAK3087080.1"/>
    </source>
</evidence>
<reference evidence="1" key="1">
    <citation type="submission" date="2019-08" db="EMBL/GenBank/DDBJ databases">
        <title>The improved chromosome-level genome for the pearl oyster Pinctada fucata martensii using PacBio sequencing and Hi-C.</title>
        <authorList>
            <person name="Zheng Z."/>
        </authorList>
    </citation>
    <scope>NUCLEOTIDE SEQUENCE</scope>
    <source>
        <strain evidence="1">ZZ-2019</strain>
        <tissue evidence="1">Adductor muscle</tissue>
    </source>
</reference>
<dbReference type="EMBL" id="VSWD01000011">
    <property type="protein sequence ID" value="KAK3087080.1"/>
    <property type="molecule type" value="Genomic_DNA"/>
</dbReference>
<proteinExistence type="predicted"/>
<sequence length="213" mass="25281">MNRKSTYPSDGFVGRGHVFADIAKESLKTRLKTERANEIEMERLLRMNKSMEREQRMREAVLERMKARTEKHLGDLTGYRRVLNTEYKVSNFSTMKKGFRRKYVYSPRTARRLKLETRIYHGGYQMNYFQPEIQRKLRNVDPTTMNKLFKKVLKELNEEGSGEVIDRNLTDNDYYEKLKEKTEKAKICHLPKICDKSHNDHHAAKVEATKTKT</sequence>
<organism evidence="1 2">
    <name type="scientific">Pinctada imbricata</name>
    <name type="common">Atlantic pearl-oyster</name>
    <name type="synonym">Pinctada martensii</name>
    <dbReference type="NCBI Taxonomy" id="66713"/>
    <lineage>
        <taxon>Eukaryota</taxon>
        <taxon>Metazoa</taxon>
        <taxon>Spiralia</taxon>
        <taxon>Lophotrochozoa</taxon>
        <taxon>Mollusca</taxon>
        <taxon>Bivalvia</taxon>
        <taxon>Autobranchia</taxon>
        <taxon>Pteriomorphia</taxon>
        <taxon>Pterioida</taxon>
        <taxon>Pterioidea</taxon>
        <taxon>Pteriidae</taxon>
        <taxon>Pinctada</taxon>
    </lineage>
</organism>
<protein>
    <submittedName>
        <fullName evidence="1">Uncharacterized protein</fullName>
    </submittedName>
</protein>
<name>A0AA88XKH4_PINIB</name>
<keyword evidence="2" id="KW-1185">Reference proteome</keyword>
<dbReference type="AlphaFoldDB" id="A0AA88XKH4"/>
<dbReference type="Proteomes" id="UP001186944">
    <property type="component" value="Unassembled WGS sequence"/>
</dbReference>
<accession>A0AA88XKH4</accession>
<gene>
    <name evidence="1" type="ORF">FSP39_001390</name>
</gene>